<dbReference type="OrthoDB" id="1316910at2"/>
<reference evidence="4 5" key="1">
    <citation type="submission" date="2018-11" db="EMBL/GenBank/DDBJ databases">
        <authorList>
            <person name="Ye M.-Q."/>
            <person name="Du Z.-J."/>
        </authorList>
    </citation>
    <scope>NUCLEOTIDE SEQUENCE [LARGE SCALE GENOMIC DNA]</scope>
    <source>
        <strain evidence="4 5">U0105</strain>
    </source>
</reference>
<dbReference type="PANTHER" id="PTHR44757:SF2">
    <property type="entry name" value="BIOFILM ARCHITECTURE MAINTENANCE PROTEIN MBAA"/>
    <property type="match status" value="1"/>
</dbReference>
<evidence type="ECO:0000313" key="4">
    <source>
        <dbReference type="EMBL" id="RPJ65134.1"/>
    </source>
</evidence>
<dbReference type="Pfam" id="PF00990">
    <property type="entry name" value="GGDEF"/>
    <property type="match status" value="1"/>
</dbReference>
<organism evidence="4 5">
    <name type="scientific">Alteromonas sediminis</name>
    <dbReference type="NCBI Taxonomy" id="2259342"/>
    <lineage>
        <taxon>Bacteria</taxon>
        <taxon>Pseudomonadati</taxon>
        <taxon>Pseudomonadota</taxon>
        <taxon>Gammaproteobacteria</taxon>
        <taxon>Alteromonadales</taxon>
        <taxon>Alteromonadaceae</taxon>
        <taxon>Alteromonas/Salinimonas group</taxon>
        <taxon>Alteromonas</taxon>
    </lineage>
</organism>
<dbReference type="RefSeq" id="WP_124029262.1">
    <property type="nucleotide sequence ID" value="NZ_JBHRSN010000013.1"/>
</dbReference>
<dbReference type="Gene3D" id="3.30.70.270">
    <property type="match status" value="1"/>
</dbReference>
<dbReference type="Pfam" id="PF00563">
    <property type="entry name" value="EAL"/>
    <property type="match status" value="1"/>
</dbReference>
<dbReference type="SMART" id="SM00267">
    <property type="entry name" value="GGDEF"/>
    <property type="match status" value="1"/>
</dbReference>
<dbReference type="PROSITE" id="PS50112">
    <property type="entry name" value="PAS"/>
    <property type="match status" value="1"/>
</dbReference>
<dbReference type="EMBL" id="RPOK01000006">
    <property type="protein sequence ID" value="RPJ65134.1"/>
    <property type="molecule type" value="Genomic_DNA"/>
</dbReference>
<dbReference type="SMART" id="SM00052">
    <property type="entry name" value="EAL"/>
    <property type="match status" value="1"/>
</dbReference>
<dbReference type="CDD" id="cd00130">
    <property type="entry name" value="PAS"/>
    <property type="match status" value="1"/>
</dbReference>
<keyword evidence="5" id="KW-1185">Reference proteome</keyword>
<dbReference type="InterPro" id="IPR000014">
    <property type="entry name" value="PAS"/>
</dbReference>
<dbReference type="CDD" id="cd01949">
    <property type="entry name" value="GGDEF"/>
    <property type="match status" value="1"/>
</dbReference>
<feature type="domain" description="EAL" evidence="2">
    <location>
        <begin position="315"/>
        <end position="569"/>
    </location>
</feature>
<dbReference type="CDD" id="cd01948">
    <property type="entry name" value="EAL"/>
    <property type="match status" value="1"/>
</dbReference>
<dbReference type="InterPro" id="IPR052155">
    <property type="entry name" value="Biofilm_reg_signaling"/>
</dbReference>
<dbReference type="InterPro" id="IPR001633">
    <property type="entry name" value="EAL_dom"/>
</dbReference>
<dbReference type="Pfam" id="PF08447">
    <property type="entry name" value="PAS_3"/>
    <property type="match status" value="1"/>
</dbReference>
<evidence type="ECO:0000259" key="3">
    <source>
        <dbReference type="PROSITE" id="PS50887"/>
    </source>
</evidence>
<dbReference type="Proteomes" id="UP000275281">
    <property type="component" value="Unassembled WGS sequence"/>
</dbReference>
<proteinExistence type="predicted"/>
<name>A0A3N5Z4R8_9ALTE</name>
<dbReference type="InterPro" id="IPR043128">
    <property type="entry name" value="Rev_trsase/Diguanyl_cyclase"/>
</dbReference>
<evidence type="ECO:0000313" key="5">
    <source>
        <dbReference type="Proteomes" id="UP000275281"/>
    </source>
</evidence>
<feature type="domain" description="PAS" evidence="1">
    <location>
        <begin position="34"/>
        <end position="69"/>
    </location>
</feature>
<evidence type="ECO:0000259" key="1">
    <source>
        <dbReference type="PROSITE" id="PS50112"/>
    </source>
</evidence>
<dbReference type="PROSITE" id="PS50883">
    <property type="entry name" value="EAL"/>
    <property type="match status" value="1"/>
</dbReference>
<dbReference type="AlphaFoldDB" id="A0A3N5Z4R8"/>
<dbReference type="InterPro" id="IPR000160">
    <property type="entry name" value="GGDEF_dom"/>
</dbReference>
<dbReference type="SUPFAM" id="SSF55785">
    <property type="entry name" value="PYP-like sensor domain (PAS domain)"/>
    <property type="match status" value="1"/>
</dbReference>
<dbReference type="SUPFAM" id="SSF55073">
    <property type="entry name" value="Nucleotide cyclase"/>
    <property type="match status" value="1"/>
</dbReference>
<dbReference type="SUPFAM" id="SSF141868">
    <property type="entry name" value="EAL domain-like"/>
    <property type="match status" value="1"/>
</dbReference>
<dbReference type="InterPro" id="IPR035919">
    <property type="entry name" value="EAL_sf"/>
</dbReference>
<sequence>MEETNTNRSLIQQNDLHFRELLTALPNVSVQGYDKHRRVIYWNKASERLYGYSEQEAMGRLLEDLIIPDFMKLDVIEAHKTWIRTGQPIPSEELQLIDKNKNVVPVYSSHVMLHQDTDDPEMFCVDVDLSSQKKNERQLAYLKQYDQHTGLLNKHSLFVLANELMSRAQVDAISSAAIFVGIDDLTMINNAFGYKAGDTLLREMVERLRHCVTDQGILARYSGDVFVFLVVIDNAPKYIADVIDKIKDVCLTPFRFDGERRQVTVSGGVCIDEFSQGSHIELFKNAEVAMNQAKLTGKNQFVYFESQFDENMQRFHALFSALSTAEKNNEFHMVYQPQYNQQGQIVSAEALLRWDHPKLGAISPAEFIPLAENKNKMKDIDLWVMRNVIQQIKHWRAQGMSTVRVFMNISGQSLSDVNFVNLLSTQLSDAGVPYENVGIEITEYALISENDAMINQMKWLQRRGIEIALDDFGTGYSSLSYLTKFPLDYIKIDKYFIAHAPIKEQDAAITKAIFALSESLGMQVICEGVETQTHLEFVRDQNRQSLIQGYLFSRPVSVHDFEALLAREVA</sequence>
<dbReference type="SMART" id="SM00091">
    <property type="entry name" value="PAS"/>
    <property type="match status" value="1"/>
</dbReference>
<dbReference type="InterPro" id="IPR029787">
    <property type="entry name" value="Nucleotide_cyclase"/>
</dbReference>
<comment type="caution">
    <text evidence="4">The sequence shown here is derived from an EMBL/GenBank/DDBJ whole genome shotgun (WGS) entry which is preliminary data.</text>
</comment>
<dbReference type="InterPro" id="IPR035965">
    <property type="entry name" value="PAS-like_dom_sf"/>
</dbReference>
<dbReference type="PANTHER" id="PTHR44757">
    <property type="entry name" value="DIGUANYLATE CYCLASE DGCP"/>
    <property type="match status" value="1"/>
</dbReference>
<dbReference type="InterPro" id="IPR013655">
    <property type="entry name" value="PAS_fold_3"/>
</dbReference>
<dbReference type="PROSITE" id="PS50887">
    <property type="entry name" value="GGDEF"/>
    <property type="match status" value="1"/>
</dbReference>
<feature type="domain" description="GGDEF" evidence="3">
    <location>
        <begin position="173"/>
        <end position="306"/>
    </location>
</feature>
<accession>A0A3N5Z4R8</accession>
<protein>
    <submittedName>
        <fullName evidence="4">Phosphodiesterase</fullName>
    </submittedName>
</protein>
<dbReference type="NCBIfam" id="TIGR00254">
    <property type="entry name" value="GGDEF"/>
    <property type="match status" value="1"/>
</dbReference>
<dbReference type="NCBIfam" id="TIGR00229">
    <property type="entry name" value="sensory_box"/>
    <property type="match status" value="1"/>
</dbReference>
<gene>
    <name evidence="4" type="ORF">DRW07_17660</name>
</gene>
<evidence type="ECO:0000259" key="2">
    <source>
        <dbReference type="PROSITE" id="PS50883"/>
    </source>
</evidence>
<dbReference type="Gene3D" id="3.30.450.20">
    <property type="entry name" value="PAS domain"/>
    <property type="match status" value="1"/>
</dbReference>
<dbReference type="Gene3D" id="3.20.20.450">
    <property type="entry name" value="EAL domain"/>
    <property type="match status" value="1"/>
</dbReference>